<dbReference type="PANTHER" id="PTHR47505">
    <property type="entry name" value="DNA UTILIZATION PROTEIN YHGH"/>
    <property type="match status" value="1"/>
</dbReference>
<dbReference type="PANTHER" id="PTHR47505:SF1">
    <property type="entry name" value="DNA UTILIZATION PROTEIN YHGH"/>
    <property type="match status" value="1"/>
</dbReference>
<dbReference type="InterPro" id="IPR051910">
    <property type="entry name" value="ComF/GntX_DNA_util-trans"/>
</dbReference>
<dbReference type="Proteomes" id="UP001139502">
    <property type="component" value="Unassembled WGS sequence"/>
</dbReference>
<dbReference type="SUPFAM" id="SSF53271">
    <property type="entry name" value="PRTase-like"/>
    <property type="match status" value="1"/>
</dbReference>
<dbReference type="Pfam" id="PF00156">
    <property type="entry name" value="Pribosyltran"/>
    <property type="match status" value="1"/>
</dbReference>
<feature type="domain" description="Phosphoribosyltransferase" evidence="2">
    <location>
        <begin position="96"/>
        <end position="132"/>
    </location>
</feature>
<dbReference type="InterPro" id="IPR000836">
    <property type="entry name" value="PRTase_dom"/>
</dbReference>
<protein>
    <recommendedName>
        <fullName evidence="2">Phosphoribosyltransferase domain-containing protein</fullName>
    </recommendedName>
</protein>
<sequence length="144" mass="14930">MPVPSASAAFRRRGFVPAELLARRALRSVRAVAPGARVVRLLAPRPDPWSSCPRPCARPECGPEGLGARQRARRIRGSLRMRRPLPARAAGAAMPRIVIVDDVLTTGASLCEARRALEAGGAAVAGAVVLATVAPPGGEGAAML</sequence>
<name>A0A9X2HBX2_9MICC</name>
<dbReference type="AlphaFoldDB" id="A0A9X2HBX2"/>
<organism evidence="3 4">
    <name type="scientific">Rothia santali</name>
    <dbReference type="NCBI Taxonomy" id="2949643"/>
    <lineage>
        <taxon>Bacteria</taxon>
        <taxon>Bacillati</taxon>
        <taxon>Actinomycetota</taxon>
        <taxon>Actinomycetes</taxon>
        <taxon>Micrococcales</taxon>
        <taxon>Micrococcaceae</taxon>
        <taxon>Rothia</taxon>
    </lineage>
</organism>
<accession>A0A9X2HBX2</accession>
<dbReference type="EMBL" id="JANAFB010000028">
    <property type="protein sequence ID" value="MCP3426516.1"/>
    <property type="molecule type" value="Genomic_DNA"/>
</dbReference>
<comment type="similarity">
    <text evidence="1">Belongs to the ComF/GntX family.</text>
</comment>
<dbReference type="RefSeq" id="WP_254167279.1">
    <property type="nucleotide sequence ID" value="NZ_JANAFB010000028.1"/>
</dbReference>
<evidence type="ECO:0000313" key="3">
    <source>
        <dbReference type="EMBL" id="MCP3426516.1"/>
    </source>
</evidence>
<reference evidence="3" key="1">
    <citation type="submission" date="2022-06" db="EMBL/GenBank/DDBJ databases">
        <title>Rothia sp. isolated from sandalwood seedling.</title>
        <authorList>
            <person name="Tuikhar N."/>
            <person name="Kirdat K."/>
            <person name="Thorat V."/>
            <person name="Swetha P."/>
            <person name="Padma S."/>
            <person name="Sundararaj R."/>
            <person name="Yadav A."/>
        </authorList>
    </citation>
    <scope>NUCLEOTIDE SEQUENCE</scope>
    <source>
        <strain evidence="3">AR01</strain>
    </source>
</reference>
<proteinExistence type="inferred from homology"/>
<keyword evidence="4" id="KW-1185">Reference proteome</keyword>
<evidence type="ECO:0000256" key="1">
    <source>
        <dbReference type="ARBA" id="ARBA00008007"/>
    </source>
</evidence>
<evidence type="ECO:0000313" key="4">
    <source>
        <dbReference type="Proteomes" id="UP001139502"/>
    </source>
</evidence>
<dbReference type="CDD" id="cd06223">
    <property type="entry name" value="PRTases_typeI"/>
    <property type="match status" value="1"/>
</dbReference>
<dbReference type="InterPro" id="IPR029057">
    <property type="entry name" value="PRTase-like"/>
</dbReference>
<comment type="caution">
    <text evidence="3">The sequence shown here is derived from an EMBL/GenBank/DDBJ whole genome shotgun (WGS) entry which is preliminary data.</text>
</comment>
<gene>
    <name evidence="3" type="ORF">NBM05_11020</name>
</gene>
<dbReference type="Gene3D" id="3.40.50.2020">
    <property type="match status" value="1"/>
</dbReference>
<evidence type="ECO:0000259" key="2">
    <source>
        <dbReference type="Pfam" id="PF00156"/>
    </source>
</evidence>